<evidence type="ECO:0000256" key="1">
    <source>
        <dbReference type="ARBA" id="ARBA00004496"/>
    </source>
</evidence>
<dbReference type="EMBL" id="AAGK01000001">
    <property type="protein sequence ID" value="EAN33421.1"/>
    <property type="molecule type" value="Genomic_DNA"/>
</dbReference>
<evidence type="ECO:0000256" key="4">
    <source>
        <dbReference type="ARBA" id="ARBA00023157"/>
    </source>
</evidence>
<dbReference type="GO" id="GO:0042744">
    <property type="term" value="P:hydrogen peroxide catabolic process"/>
    <property type="evidence" value="ECO:0007669"/>
    <property type="project" value="TreeGrafter"/>
</dbReference>
<proteinExistence type="predicted"/>
<evidence type="ECO:0000256" key="2">
    <source>
        <dbReference type="ARBA" id="ARBA00022490"/>
    </source>
</evidence>
<evidence type="ECO:0000313" key="8">
    <source>
        <dbReference type="Proteomes" id="UP000001949"/>
    </source>
</evidence>
<dbReference type="OMA" id="FSHKAWK"/>
<dbReference type="PROSITE" id="PS51352">
    <property type="entry name" value="THIOREDOXIN_2"/>
    <property type="match status" value="1"/>
</dbReference>
<comment type="caution">
    <text evidence="7">The sequence shown here is derived from an EMBL/GenBank/DDBJ whole genome shotgun (WGS) entry which is preliminary data.</text>
</comment>
<dbReference type="SUPFAM" id="SSF52833">
    <property type="entry name" value="Thioredoxin-like"/>
    <property type="match status" value="1"/>
</dbReference>
<dbReference type="STRING" id="5875.Q4N9D7"/>
<keyword evidence="5" id="KW-0676">Redox-active center</keyword>
<dbReference type="InterPro" id="IPR019479">
    <property type="entry name" value="Peroxiredoxin_C"/>
</dbReference>
<dbReference type="Proteomes" id="UP000001949">
    <property type="component" value="Unassembled WGS sequence"/>
</dbReference>
<dbReference type="PANTHER" id="PTHR10681">
    <property type="entry name" value="THIOREDOXIN PEROXIDASE"/>
    <property type="match status" value="1"/>
</dbReference>
<accession>Q4N9D7</accession>
<dbReference type="Pfam" id="PF00578">
    <property type="entry name" value="AhpC-TSA"/>
    <property type="match status" value="1"/>
</dbReference>
<name>Q4N9D7_THEPA</name>
<dbReference type="Pfam" id="PF10417">
    <property type="entry name" value="1-cysPrx_C"/>
    <property type="match status" value="1"/>
</dbReference>
<keyword evidence="4" id="KW-1015">Disulfide bond</keyword>
<keyword evidence="8" id="KW-1185">Reference proteome</keyword>
<dbReference type="CDD" id="cd03015">
    <property type="entry name" value="PRX_Typ2cys"/>
    <property type="match status" value="1"/>
</dbReference>
<keyword evidence="3" id="KW-0560">Oxidoreductase</keyword>
<evidence type="ECO:0000256" key="5">
    <source>
        <dbReference type="ARBA" id="ARBA00023284"/>
    </source>
</evidence>
<dbReference type="InterPro" id="IPR000866">
    <property type="entry name" value="AhpC/TSA"/>
</dbReference>
<reference evidence="7 8" key="1">
    <citation type="journal article" date="2005" name="Science">
        <title>Genome sequence of Theileria parva, a bovine pathogen that transforms lymphocytes.</title>
        <authorList>
            <person name="Gardner M.J."/>
            <person name="Bishop R."/>
            <person name="Shah T."/>
            <person name="de Villiers E.P."/>
            <person name="Carlton J.M."/>
            <person name="Hall N."/>
            <person name="Ren Q."/>
            <person name="Paulsen I.T."/>
            <person name="Pain A."/>
            <person name="Berriman M."/>
            <person name="Wilson R.J.M."/>
            <person name="Sato S."/>
            <person name="Ralph S.A."/>
            <person name="Mann D.J."/>
            <person name="Xiong Z."/>
            <person name="Shallom S.J."/>
            <person name="Weidman J."/>
            <person name="Jiang L."/>
            <person name="Lynn J."/>
            <person name="Weaver B."/>
            <person name="Shoaibi A."/>
            <person name="Domingo A.R."/>
            <person name="Wasawo D."/>
            <person name="Crabtree J."/>
            <person name="Wortman J.R."/>
            <person name="Haas B."/>
            <person name="Angiuoli S.V."/>
            <person name="Creasy T.H."/>
            <person name="Lu C."/>
            <person name="Suh B."/>
            <person name="Silva J.C."/>
            <person name="Utterback T.R."/>
            <person name="Feldblyum T.V."/>
            <person name="Pertea M."/>
            <person name="Allen J."/>
            <person name="Nierman W.C."/>
            <person name="Taracha E.L.N."/>
            <person name="Salzberg S.L."/>
            <person name="White O.R."/>
            <person name="Fitzhugh H.A."/>
            <person name="Morzaria S."/>
            <person name="Venter J.C."/>
            <person name="Fraser C.M."/>
            <person name="Nene V."/>
        </authorList>
    </citation>
    <scope>NUCLEOTIDE SEQUENCE [LARGE SCALE GENOMIC DNA]</scope>
    <source>
        <strain evidence="7 8">Muguga</strain>
    </source>
</reference>
<dbReference type="GO" id="GO:0006979">
    <property type="term" value="P:response to oxidative stress"/>
    <property type="evidence" value="ECO:0007669"/>
    <property type="project" value="TreeGrafter"/>
</dbReference>
<dbReference type="GO" id="GO:0008379">
    <property type="term" value="F:thioredoxin peroxidase activity"/>
    <property type="evidence" value="ECO:0007669"/>
    <property type="project" value="TreeGrafter"/>
</dbReference>
<dbReference type="InterPro" id="IPR013766">
    <property type="entry name" value="Thioredoxin_domain"/>
</dbReference>
<dbReference type="GO" id="GO:0005829">
    <property type="term" value="C:cytosol"/>
    <property type="evidence" value="ECO:0007669"/>
    <property type="project" value="TreeGrafter"/>
</dbReference>
<feature type="domain" description="Thioredoxin" evidence="6">
    <location>
        <begin position="73"/>
        <end position="231"/>
    </location>
</feature>
<dbReference type="VEuPathDB" id="PiroplasmaDB:TpMuguga_01g00177"/>
<dbReference type="GeneID" id="3503055"/>
<organism evidence="7 8">
    <name type="scientific">Theileria parva</name>
    <name type="common">East coast fever infection agent</name>
    <dbReference type="NCBI Taxonomy" id="5875"/>
    <lineage>
        <taxon>Eukaryota</taxon>
        <taxon>Sar</taxon>
        <taxon>Alveolata</taxon>
        <taxon>Apicomplexa</taxon>
        <taxon>Aconoidasida</taxon>
        <taxon>Piroplasmida</taxon>
        <taxon>Theileriidae</taxon>
        <taxon>Theileria</taxon>
    </lineage>
</organism>
<dbReference type="AlphaFoldDB" id="Q4N9D7"/>
<comment type="subcellular location">
    <subcellularLocation>
        <location evidence="1">Cytoplasm</location>
    </subcellularLocation>
</comment>
<gene>
    <name evidence="7" type="ordered locus">TP01_0177</name>
</gene>
<sequence>MLMKLTGISLITSFSYIRNSVPLKNTFTAFHTLNTRNGIKSAKTPDRISSLKSVNGVRNYSSSEGLNNTVTSSLIGKLMPSFKGTALLGDDLVQFNSSDYFKDSYGLLVFYPLDFTFVCPSELLGFSERLKEFEERHVKVLGVSVDSPFSHKAWKELDVRQGGVSPLKFPLFSDLSREVSSSFGLLRDEGFSHRASVLVDKAGVVKHVAMYELGLGRSVDETLRLFDAVQFAEKTGNVCPVNWKQGDQAMKPDSQSVKQYLSNRFN</sequence>
<evidence type="ECO:0000256" key="3">
    <source>
        <dbReference type="ARBA" id="ARBA00023002"/>
    </source>
</evidence>
<dbReference type="GO" id="GO:0033554">
    <property type="term" value="P:cellular response to stress"/>
    <property type="evidence" value="ECO:0007669"/>
    <property type="project" value="TreeGrafter"/>
</dbReference>
<evidence type="ECO:0000313" key="7">
    <source>
        <dbReference type="EMBL" id="EAN33421.1"/>
    </source>
</evidence>
<dbReference type="PANTHER" id="PTHR10681:SF164">
    <property type="entry name" value="THIOREDOXIN PEROXIDASE 1"/>
    <property type="match status" value="1"/>
</dbReference>
<dbReference type="InterPro" id="IPR050217">
    <property type="entry name" value="Peroxiredoxin"/>
</dbReference>
<protein>
    <submittedName>
        <fullName evidence="7">2-Cys peroxiredoxin, putative</fullName>
    </submittedName>
</protein>
<keyword evidence="2" id="KW-0963">Cytoplasm</keyword>
<dbReference type="InterPro" id="IPR036249">
    <property type="entry name" value="Thioredoxin-like_sf"/>
</dbReference>
<dbReference type="eggNOG" id="KOG0852">
    <property type="taxonomic scope" value="Eukaryota"/>
</dbReference>
<dbReference type="InParanoid" id="Q4N9D7"/>
<evidence type="ECO:0000259" key="6">
    <source>
        <dbReference type="PROSITE" id="PS51352"/>
    </source>
</evidence>
<dbReference type="GO" id="GO:0045454">
    <property type="term" value="P:cell redox homeostasis"/>
    <property type="evidence" value="ECO:0007669"/>
    <property type="project" value="TreeGrafter"/>
</dbReference>
<dbReference type="FunFam" id="3.40.30.10:FF:000002">
    <property type="entry name" value="Alkyl hydroperoxide reductase C"/>
    <property type="match status" value="1"/>
</dbReference>
<dbReference type="KEGG" id="tpv:TP01_0177"/>
<dbReference type="Gene3D" id="3.40.30.10">
    <property type="entry name" value="Glutaredoxin"/>
    <property type="match status" value="1"/>
</dbReference>